<accession>A0A8T3BWL8</accession>
<evidence type="ECO:0000313" key="1">
    <source>
        <dbReference type="EMBL" id="KAI0523327.1"/>
    </source>
</evidence>
<proteinExistence type="predicted"/>
<organism evidence="1 2">
    <name type="scientific">Dendrobium nobile</name>
    <name type="common">Orchid</name>
    <dbReference type="NCBI Taxonomy" id="94219"/>
    <lineage>
        <taxon>Eukaryota</taxon>
        <taxon>Viridiplantae</taxon>
        <taxon>Streptophyta</taxon>
        <taxon>Embryophyta</taxon>
        <taxon>Tracheophyta</taxon>
        <taxon>Spermatophyta</taxon>
        <taxon>Magnoliopsida</taxon>
        <taxon>Liliopsida</taxon>
        <taxon>Asparagales</taxon>
        <taxon>Orchidaceae</taxon>
        <taxon>Epidendroideae</taxon>
        <taxon>Malaxideae</taxon>
        <taxon>Dendrobiinae</taxon>
        <taxon>Dendrobium</taxon>
    </lineage>
</organism>
<sequence>MSVVGERVEVRRGLASTPVVAGRNPGGGRQELRWWSMARELPNSSLSSLLLPLPPPLHVKNEGLFIFFESGMACKYVEDQGQNGSV</sequence>
<protein>
    <submittedName>
        <fullName evidence="1">Uncharacterized protein</fullName>
    </submittedName>
</protein>
<evidence type="ECO:0000313" key="2">
    <source>
        <dbReference type="Proteomes" id="UP000829196"/>
    </source>
</evidence>
<keyword evidence="2" id="KW-1185">Reference proteome</keyword>
<gene>
    <name evidence="1" type="ORF">KFK09_005722</name>
</gene>
<name>A0A8T3BWL8_DENNO</name>
<reference evidence="1" key="1">
    <citation type="journal article" date="2022" name="Front. Genet.">
        <title>Chromosome-Scale Assembly of the Dendrobium nobile Genome Provides Insights Into the Molecular Mechanism of the Biosynthesis of the Medicinal Active Ingredient of Dendrobium.</title>
        <authorList>
            <person name="Xu Q."/>
            <person name="Niu S.-C."/>
            <person name="Li K.-L."/>
            <person name="Zheng P.-J."/>
            <person name="Zhang X.-J."/>
            <person name="Jia Y."/>
            <person name="Liu Y."/>
            <person name="Niu Y.-X."/>
            <person name="Yu L.-H."/>
            <person name="Chen D.-F."/>
            <person name="Zhang G.-Q."/>
        </authorList>
    </citation>
    <scope>NUCLEOTIDE SEQUENCE</scope>
    <source>
        <tissue evidence="1">Leaf</tissue>
    </source>
</reference>
<dbReference type="Proteomes" id="UP000829196">
    <property type="component" value="Unassembled WGS sequence"/>
</dbReference>
<dbReference type="AlphaFoldDB" id="A0A8T3BWL8"/>
<comment type="caution">
    <text evidence="1">The sequence shown here is derived from an EMBL/GenBank/DDBJ whole genome shotgun (WGS) entry which is preliminary data.</text>
</comment>
<dbReference type="EMBL" id="JAGYWB010000005">
    <property type="protein sequence ID" value="KAI0523327.1"/>
    <property type="molecule type" value="Genomic_DNA"/>
</dbReference>